<evidence type="ECO:0000256" key="2">
    <source>
        <dbReference type="ARBA" id="ARBA00006275"/>
    </source>
</evidence>
<dbReference type="AlphaFoldDB" id="A0A6J4LD40"/>
<keyword evidence="3 6" id="KW-0732">Signal</keyword>
<sequence>MIHGTRRRFGMIVLGIAAAAVALGACDSGLDPEAPGVVAGPPRHNPAQAAELVAVAVADFECALGAYIVVGGLLGEELIDATETPDRWTYDRRDVQGDDWRYATSDCESLGVYWPLSTARRHADEALESLEVWTDEQMPAGANRTRLIARAAAYAGYSYVLLGEGFCSAAVGNGPEMFPADFFRLAEQRFSRAIAAASAGSGAWVDSLRYMALVGRARVRLNGGNLVDAAADAVLVPSGFLRNATAAAEPAGRQNRVFEQNSHAQAVSIGPSYRNLTVPSVYKGIQFESPDGRVVVVDSQRTAVDGTRLLEQRKYRGLDAPLPIATWTEARLIEAEVALRQGNLVRAANLLGSVRTTAALWSGGIGPATVENLTAALIEERRRELFLEGHRLYDVRRLNLELQPATGTAYPKGGVYGDTRCLPMPHRPG</sequence>
<accession>A0A6J4LD40</accession>
<evidence type="ECO:0000259" key="7">
    <source>
        <dbReference type="Pfam" id="PF07980"/>
    </source>
</evidence>
<evidence type="ECO:0000256" key="5">
    <source>
        <dbReference type="ARBA" id="ARBA00023237"/>
    </source>
</evidence>
<dbReference type="InterPro" id="IPR012944">
    <property type="entry name" value="SusD_RagB_dom"/>
</dbReference>
<reference evidence="8" key="1">
    <citation type="submission" date="2020-02" db="EMBL/GenBank/DDBJ databases">
        <authorList>
            <person name="Meier V. D."/>
        </authorList>
    </citation>
    <scope>NUCLEOTIDE SEQUENCE</scope>
    <source>
        <strain evidence="8">AVDCRST_MAG89</strain>
    </source>
</reference>
<dbReference type="Pfam" id="PF07980">
    <property type="entry name" value="SusD_RagB"/>
    <property type="match status" value="1"/>
</dbReference>
<dbReference type="InterPro" id="IPR011990">
    <property type="entry name" value="TPR-like_helical_dom_sf"/>
</dbReference>
<evidence type="ECO:0000256" key="1">
    <source>
        <dbReference type="ARBA" id="ARBA00004442"/>
    </source>
</evidence>
<evidence type="ECO:0000313" key="8">
    <source>
        <dbReference type="EMBL" id="CAA9330361.1"/>
    </source>
</evidence>
<gene>
    <name evidence="8" type="ORF">AVDCRST_MAG89-2089</name>
</gene>
<evidence type="ECO:0000256" key="4">
    <source>
        <dbReference type="ARBA" id="ARBA00023136"/>
    </source>
</evidence>
<evidence type="ECO:0000256" key="3">
    <source>
        <dbReference type="ARBA" id="ARBA00022729"/>
    </source>
</evidence>
<name>A0A6J4LD40_9BACT</name>
<keyword evidence="5" id="KW-0998">Cell outer membrane</keyword>
<feature type="chain" id="PRO_5027123077" description="RagB/SusD domain-containing protein" evidence="6">
    <location>
        <begin position="23"/>
        <end position="429"/>
    </location>
</feature>
<dbReference type="EMBL" id="CADCTV010000441">
    <property type="protein sequence ID" value="CAA9330361.1"/>
    <property type="molecule type" value="Genomic_DNA"/>
</dbReference>
<protein>
    <recommendedName>
        <fullName evidence="7">RagB/SusD domain-containing protein</fullName>
    </recommendedName>
</protein>
<dbReference type="PROSITE" id="PS51257">
    <property type="entry name" value="PROKAR_LIPOPROTEIN"/>
    <property type="match status" value="1"/>
</dbReference>
<organism evidence="8">
    <name type="scientific">uncultured Gemmatimonadota bacterium</name>
    <dbReference type="NCBI Taxonomy" id="203437"/>
    <lineage>
        <taxon>Bacteria</taxon>
        <taxon>Pseudomonadati</taxon>
        <taxon>Gemmatimonadota</taxon>
        <taxon>environmental samples</taxon>
    </lineage>
</organism>
<feature type="domain" description="RagB/SusD" evidence="7">
    <location>
        <begin position="329"/>
        <end position="417"/>
    </location>
</feature>
<keyword evidence="4" id="KW-0472">Membrane</keyword>
<feature type="signal peptide" evidence="6">
    <location>
        <begin position="1"/>
        <end position="22"/>
    </location>
</feature>
<proteinExistence type="inferred from homology"/>
<dbReference type="SUPFAM" id="SSF48452">
    <property type="entry name" value="TPR-like"/>
    <property type="match status" value="1"/>
</dbReference>
<comment type="similarity">
    <text evidence="2">Belongs to the SusD family.</text>
</comment>
<dbReference type="GO" id="GO:0009279">
    <property type="term" value="C:cell outer membrane"/>
    <property type="evidence" value="ECO:0007669"/>
    <property type="project" value="UniProtKB-SubCell"/>
</dbReference>
<dbReference type="Gene3D" id="1.25.40.390">
    <property type="match status" value="1"/>
</dbReference>
<evidence type="ECO:0000256" key="6">
    <source>
        <dbReference type="SAM" id="SignalP"/>
    </source>
</evidence>
<comment type="subcellular location">
    <subcellularLocation>
        <location evidence="1">Cell outer membrane</location>
    </subcellularLocation>
</comment>